<evidence type="ECO:0000313" key="3">
    <source>
        <dbReference type="Proteomes" id="UP000190667"/>
    </source>
</evidence>
<evidence type="ECO:0000313" key="2">
    <source>
        <dbReference type="EMBL" id="OON37981.1"/>
    </source>
</evidence>
<evidence type="ECO:0000256" key="1">
    <source>
        <dbReference type="SAM" id="MobiDB-lite"/>
    </source>
</evidence>
<organism evidence="2 3">
    <name type="scientific">Izhakiella australiensis</name>
    <dbReference type="NCBI Taxonomy" id="1926881"/>
    <lineage>
        <taxon>Bacteria</taxon>
        <taxon>Pseudomonadati</taxon>
        <taxon>Pseudomonadota</taxon>
        <taxon>Gammaproteobacteria</taxon>
        <taxon>Enterobacterales</taxon>
        <taxon>Erwiniaceae</taxon>
        <taxon>Izhakiella</taxon>
    </lineage>
</organism>
<dbReference type="STRING" id="1926881.BTJ39_19385"/>
<reference evidence="2 3" key="1">
    <citation type="submission" date="2016-12" db="EMBL/GenBank/DDBJ databases">
        <title>Izhakiella australiana sp. nov. of genus Izhakiella isolated from Australian desert.</title>
        <authorList>
            <person name="Ji M."/>
        </authorList>
    </citation>
    <scope>NUCLEOTIDE SEQUENCE [LARGE SCALE GENOMIC DNA]</scope>
    <source>
        <strain evidence="2 3">D4N98</strain>
    </source>
</reference>
<accession>A0A1S8YFW1</accession>
<proteinExistence type="predicted"/>
<dbReference type="AlphaFoldDB" id="A0A1S8YFW1"/>
<dbReference type="OrthoDB" id="10018272at2"/>
<name>A0A1S8YFW1_9GAMM</name>
<protein>
    <submittedName>
        <fullName evidence="2">Uncharacterized protein</fullName>
    </submittedName>
</protein>
<comment type="caution">
    <text evidence="2">The sequence shown here is derived from an EMBL/GenBank/DDBJ whole genome shotgun (WGS) entry which is preliminary data.</text>
</comment>
<sequence>MSNIPGFEKNSLNNIPLGGLPNYEHDEYRGADGTFVQGWKVGHAVGILAPTNQAISEANSNPSSKIKNVQTAVRLVYKKVRGNIWHSMSLKKGHKYTFSWYDLADPYVGDDHKTYFINQDYTVHIDLNKEDPGNGGRGSEPVSDNTSVYGQSYPQRALNVYWDKKTITFQPTVDGVYFISFQGPSHVDTTRDRGAIISALNAEDVDNKDVSKLRITCVPATLKLNNDSDSEHVVTDKDWTFTLYHLTDGQWVADQSETALYFKLDGGDGIQFNPPTTYWKITKDEGESTVMIQAGSIVAHNLTNTTRNLHVYIKGDNEAYQEITNTGFLNNDEFKKESPYIIHIKQDSDGENKWTLTGSLPDTLQKAQDFEFTLSKNGKPAPGETISLTFTPDTYLTAQLLQDKTNGEGKITLHLAPKTGVNGTTTVKLSHKLSGQTYQHDIKTSAQSYRYHFIVEDYLQHPLPDGVIHWKEDKQEQMYVKLVDSTGQVISGIDINMAVSGPGLKDLEAQYKKFKSASPYKLVYVQTTVNGGQGTITLTADDTEPKVININSDNIGQRRLIVTPGEISLAPGAKSTKDVEVTFEPDIDSGSPPIVTFEITGSVGDKLTIRDINNEKRSKGKLQATRQNGTWIIQPEIEVDADANGDANIRFYVEGDTGGYAEATLTVHVVLVDHVDWSTTSEPVELTAGEDTNLNIYVRAYDKQGKQIPNFILELHIDDARDGISAHFIDGNKKVETVHGENGRAKVPEMTTTSNSLGTFYLRAMLPGGNKYLEKALSFKVSAAVKPDKIEIHPATIEPISSGDNQEGWDSNIYAQYTSGGGHIVKSGKITFTLQGSVSFSDTDPNVKTKTVAVNNTTGHAKCPKIYLKGVGKYTFTVIASGNDVHTSPSVTVSVE</sequence>
<dbReference type="Proteomes" id="UP000190667">
    <property type="component" value="Unassembled WGS sequence"/>
</dbReference>
<dbReference type="RefSeq" id="WP_078004366.1">
    <property type="nucleotide sequence ID" value="NZ_MRUL01000018.1"/>
</dbReference>
<feature type="region of interest" description="Disordered" evidence="1">
    <location>
        <begin position="128"/>
        <end position="148"/>
    </location>
</feature>
<gene>
    <name evidence="2" type="ORF">BTJ39_19385</name>
</gene>
<keyword evidence="3" id="KW-1185">Reference proteome</keyword>
<dbReference type="EMBL" id="MRUL01000018">
    <property type="protein sequence ID" value="OON37981.1"/>
    <property type="molecule type" value="Genomic_DNA"/>
</dbReference>